<gene>
    <name evidence="3" type="ORF">WMO62_13260</name>
</gene>
<dbReference type="Pfam" id="PF05036">
    <property type="entry name" value="SPOR"/>
    <property type="match status" value="1"/>
</dbReference>
<evidence type="ECO:0000313" key="4">
    <source>
        <dbReference type="Proteomes" id="UP001470288"/>
    </source>
</evidence>
<dbReference type="CDD" id="cd02696">
    <property type="entry name" value="MurNAc-LAA"/>
    <property type="match status" value="1"/>
</dbReference>
<protein>
    <submittedName>
        <fullName evidence="3">N-acetylmuramoyl-L-alanine amidase</fullName>
    </submittedName>
</protein>
<accession>A0ABV1I569</accession>
<dbReference type="PANTHER" id="PTHR30404">
    <property type="entry name" value="N-ACETYLMURAMOYL-L-ALANINE AMIDASE"/>
    <property type="match status" value="1"/>
</dbReference>
<dbReference type="Pfam" id="PF01520">
    <property type="entry name" value="Amidase_3"/>
    <property type="match status" value="1"/>
</dbReference>
<dbReference type="SUPFAM" id="SSF110997">
    <property type="entry name" value="Sporulation related repeat"/>
    <property type="match status" value="1"/>
</dbReference>
<name>A0ABV1I569_9FIRM</name>
<feature type="domain" description="SPOR" evidence="2">
    <location>
        <begin position="193"/>
        <end position="231"/>
    </location>
</feature>
<dbReference type="SMART" id="SM00646">
    <property type="entry name" value="Ami_3"/>
    <property type="match status" value="1"/>
</dbReference>
<dbReference type="InterPro" id="IPR007730">
    <property type="entry name" value="SPOR-like_dom"/>
</dbReference>
<dbReference type="InterPro" id="IPR036680">
    <property type="entry name" value="SPOR-like_sf"/>
</dbReference>
<dbReference type="SUPFAM" id="SSF53187">
    <property type="entry name" value="Zn-dependent exopeptidases"/>
    <property type="match status" value="1"/>
</dbReference>
<comment type="caution">
    <text evidence="3">The sequence shown here is derived from an EMBL/GenBank/DDBJ whole genome shotgun (WGS) entry which is preliminary data.</text>
</comment>
<evidence type="ECO:0000313" key="3">
    <source>
        <dbReference type="EMBL" id="MEQ2579779.1"/>
    </source>
</evidence>
<dbReference type="Proteomes" id="UP001470288">
    <property type="component" value="Unassembled WGS sequence"/>
</dbReference>
<dbReference type="InterPro" id="IPR002508">
    <property type="entry name" value="MurNAc-LAA_cat"/>
</dbReference>
<reference evidence="3 4" key="1">
    <citation type="submission" date="2024-03" db="EMBL/GenBank/DDBJ databases">
        <title>Human intestinal bacterial collection.</title>
        <authorList>
            <person name="Pauvert C."/>
            <person name="Hitch T.C.A."/>
            <person name="Clavel T."/>
        </authorList>
    </citation>
    <scope>NUCLEOTIDE SEQUENCE [LARGE SCALE GENOMIC DNA]</scope>
    <source>
        <strain evidence="3 4">CLA-AA-H78B</strain>
    </source>
</reference>
<dbReference type="RefSeq" id="WP_349144944.1">
    <property type="nucleotide sequence ID" value="NZ_JBBMFC010000027.1"/>
</dbReference>
<dbReference type="PROSITE" id="PS51724">
    <property type="entry name" value="SPOR"/>
    <property type="match status" value="1"/>
</dbReference>
<dbReference type="Gene3D" id="3.40.630.40">
    <property type="entry name" value="Zn-dependent exopeptidases"/>
    <property type="match status" value="1"/>
</dbReference>
<dbReference type="EMBL" id="JBBMFC010000027">
    <property type="protein sequence ID" value="MEQ2579779.1"/>
    <property type="molecule type" value="Genomic_DNA"/>
</dbReference>
<evidence type="ECO:0000259" key="2">
    <source>
        <dbReference type="PROSITE" id="PS51724"/>
    </source>
</evidence>
<dbReference type="InterPro" id="IPR050695">
    <property type="entry name" value="N-acetylmuramoyl_amidase_3"/>
</dbReference>
<evidence type="ECO:0000256" key="1">
    <source>
        <dbReference type="ARBA" id="ARBA00022801"/>
    </source>
</evidence>
<dbReference type="PANTHER" id="PTHR30404:SF0">
    <property type="entry name" value="N-ACETYLMURAMOYL-L-ALANINE AMIDASE AMIC"/>
    <property type="match status" value="1"/>
</dbReference>
<keyword evidence="4" id="KW-1185">Reference proteome</keyword>
<proteinExistence type="predicted"/>
<sequence>MATKIVIDAGHNGLSDPGAVYNGRRESDDTLRLAMAVGEILSRSGYDVDYTRTGNINQSVIQKAQLANDTDADLFISIHRNMSEVPGSYHGVQSLVYDLSGPKLTMAEAINKNLEGVGFRNINVEARPNLAVLRRTKMPAILVEVGFIDNAEDNKLFDTRLDEIAQAIADGIMDTLTSIENEASDGQPAAEKPVDRPLYRVQVGAFYNLQNAIDLEQELKRMGYNTWIVTA</sequence>
<keyword evidence="1" id="KW-0378">Hydrolase</keyword>
<organism evidence="3 4">
    <name type="scientific">Hominiventricola aquisgranensis</name>
    <dbReference type="NCBI Taxonomy" id="3133164"/>
    <lineage>
        <taxon>Bacteria</taxon>
        <taxon>Bacillati</taxon>
        <taxon>Bacillota</taxon>
        <taxon>Clostridia</taxon>
        <taxon>Lachnospirales</taxon>
        <taxon>Lachnospiraceae</taxon>
        <taxon>Hominiventricola</taxon>
    </lineage>
</organism>